<proteinExistence type="predicted"/>
<evidence type="ECO:0000313" key="1">
    <source>
        <dbReference type="EMBL" id="TKW59723.1"/>
    </source>
</evidence>
<dbReference type="AlphaFoldDB" id="A0A4U6XUL7"/>
<evidence type="ECO:0000313" key="2">
    <source>
        <dbReference type="Proteomes" id="UP000310108"/>
    </source>
</evidence>
<comment type="caution">
    <text evidence="1">The sequence shown here is derived from an EMBL/GenBank/DDBJ whole genome shotgun (WGS) entry which is preliminary data.</text>
</comment>
<organism evidence="1 2">
    <name type="scientific">Colletotrichum tanaceti</name>
    <dbReference type="NCBI Taxonomy" id="1306861"/>
    <lineage>
        <taxon>Eukaryota</taxon>
        <taxon>Fungi</taxon>
        <taxon>Dikarya</taxon>
        <taxon>Ascomycota</taxon>
        <taxon>Pezizomycotina</taxon>
        <taxon>Sordariomycetes</taxon>
        <taxon>Hypocreomycetidae</taxon>
        <taxon>Glomerellales</taxon>
        <taxon>Glomerellaceae</taxon>
        <taxon>Colletotrichum</taxon>
        <taxon>Colletotrichum destructivum species complex</taxon>
    </lineage>
</organism>
<reference evidence="1 2" key="1">
    <citation type="journal article" date="2019" name="PLoS ONE">
        <title>Comparative genome analysis indicates high evolutionary potential of pathogenicity genes in Colletotrichum tanaceti.</title>
        <authorList>
            <person name="Lelwala R.V."/>
            <person name="Korhonen P.K."/>
            <person name="Young N.D."/>
            <person name="Scott J.B."/>
            <person name="Ades P.A."/>
            <person name="Gasser R.B."/>
            <person name="Taylor P.W.J."/>
        </authorList>
    </citation>
    <scope>NUCLEOTIDE SEQUENCE [LARGE SCALE GENOMIC DNA]</scope>
    <source>
        <strain evidence="1">BRIP57314</strain>
    </source>
</reference>
<dbReference type="Proteomes" id="UP000310108">
    <property type="component" value="Unassembled WGS sequence"/>
</dbReference>
<sequence length="129" mass="14067">MSNFFCSSEVGRPCSFWRWSHIIFSTMPRVSPSRSDSLLVSGVILETSILGAVVTTCAHHSILLTLSRWISTVLVPSEAEVRVQVESSTRTGWERSPCACVSVFGSRSASPRAQMPASVVRVWGEGNGH</sequence>
<gene>
    <name evidence="1" type="ORF">CTA1_10415</name>
</gene>
<name>A0A4U6XUL7_9PEZI</name>
<keyword evidence="2" id="KW-1185">Reference proteome</keyword>
<dbReference type="EMBL" id="PJEX01000005">
    <property type="protein sequence ID" value="TKW59723.1"/>
    <property type="molecule type" value="Genomic_DNA"/>
</dbReference>
<accession>A0A4U6XUL7</accession>
<protein>
    <submittedName>
        <fullName evidence="1">Uncharacterized protein</fullName>
    </submittedName>
</protein>